<dbReference type="PIRSF" id="PIRSF002131">
    <property type="entry name" value="Ribosomal_S11"/>
    <property type="match status" value="1"/>
</dbReference>
<sequence>MGKKQVAEKTKEQVVAEARLIEEKHAQRVSKSAKKRYEKGKVYIKASFNNTFITVTDMDGNVITWMTAGSLGFSGPKKATPFAAAKVVEAIAEKLQRTGPFEIEIYLKGVGSGRDSAVRTFGAKGFTITAIKDITPIPHNGPRAKKVRRV</sequence>
<dbReference type="GO" id="GO:0003735">
    <property type="term" value="F:structural constituent of ribosome"/>
    <property type="evidence" value="ECO:0007669"/>
    <property type="project" value="InterPro"/>
</dbReference>
<accession>A0A0F9G5E1</accession>
<proteinExistence type="inferred from homology"/>
<keyword evidence="3" id="KW-0687">Ribonucleoprotein</keyword>
<dbReference type="Pfam" id="PF00411">
    <property type="entry name" value="Ribosomal_S11"/>
    <property type="match status" value="1"/>
</dbReference>
<dbReference type="AlphaFoldDB" id="A0A0F9G5E1"/>
<dbReference type="EMBL" id="LAZR01019063">
    <property type="protein sequence ID" value="KKL93923.1"/>
    <property type="molecule type" value="Genomic_DNA"/>
</dbReference>
<evidence type="ECO:0000256" key="1">
    <source>
        <dbReference type="ARBA" id="ARBA00006194"/>
    </source>
</evidence>
<organism evidence="4">
    <name type="scientific">marine sediment metagenome</name>
    <dbReference type="NCBI Taxonomy" id="412755"/>
    <lineage>
        <taxon>unclassified sequences</taxon>
        <taxon>metagenomes</taxon>
        <taxon>ecological metagenomes</taxon>
    </lineage>
</organism>
<evidence type="ECO:0000313" key="4">
    <source>
        <dbReference type="EMBL" id="KKL93923.1"/>
    </source>
</evidence>
<evidence type="ECO:0000256" key="3">
    <source>
        <dbReference type="ARBA" id="ARBA00023274"/>
    </source>
</evidence>
<dbReference type="SUPFAM" id="SSF53137">
    <property type="entry name" value="Translational machinery components"/>
    <property type="match status" value="1"/>
</dbReference>
<dbReference type="GO" id="GO:1990904">
    <property type="term" value="C:ribonucleoprotein complex"/>
    <property type="evidence" value="ECO:0007669"/>
    <property type="project" value="UniProtKB-KW"/>
</dbReference>
<keyword evidence="2" id="KW-0689">Ribosomal protein</keyword>
<evidence type="ECO:0000256" key="2">
    <source>
        <dbReference type="ARBA" id="ARBA00022980"/>
    </source>
</evidence>
<dbReference type="GO" id="GO:0005840">
    <property type="term" value="C:ribosome"/>
    <property type="evidence" value="ECO:0007669"/>
    <property type="project" value="UniProtKB-KW"/>
</dbReference>
<dbReference type="PANTHER" id="PTHR11759">
    <property type="entry name" value="40S RIBOSOMAL PROTEIN S14/30S RIBOSOMAL PROTEIN S11"/>
    <property type="match status" value="1"/>
</dbReference>
<comment type="similarity">
    <text evidence="1">Belongs to the universal ribosomal protein uS11 family.</text>
</comment>
<dbReference type="InterPro" id="IPR036967">
    <property type="entry name" value="Ribosomal_uS11_sf"/>
</dbReference>
<comment type="caution">
    <text evidence="4">The sequence shown here is derived from an EMBL/GenBank/DDBJ whole genome shotgun (WGS) entry which is preliminary data.</text>
</comment>
<dbReference type="PROSITE" id="PS00054">
    <property type="entry name" value="RIBOSOMAL_S11"/>
    <property type="match status" value="1"/>
</dbReference>
<dbReference type="InterPro" id="IPR001971">
    <property type="entry name" value="Ribosomal_uS11"/>
</dbReference>
<protein>
    <recommendedName>
        <fullName evidence="5">30S ribosomal protein S11</fullName>
    </recommendedName>
</protein>
<dbReference type="InterPro" id="IPR018102">
    <property type="entry name" value="Ribosomal_uS11_CS"/>
</dbReference>
<gene>
    <name evidence="4" type="ORF">LCGC14_1869830</name>
</gene>
<dbReference type="HAMAP" id="MF_01310">
    <property type="entry name" value="Ribosomal_uS11"/>
    <property type="match status" value="1"/>
</dbReference>
<dbReference type="GO" id="GO:0006412">
    <property type="term" value="P:translation"/>
    <property type="evidence" value="ECO:0007669"/>
    <property type="project" value="InterPro"/>
</dbReference>
<name>A0A0F9G5E1_9ZZZZ</name>
<evidence type="ECO:0008006" key="5">
    <source>
        <dbReference type="Google" id="ProtNLM"/>
    </source>
</evidence>
<reference evidence="4" key="1">
    <citation type="journal article" date="2015" name="Nature">
        <title>Complex archaea that bridge the gap between prokaryotes and eukaryotes.</title>
        <authorList>
            <person name="Spang A."/>
            <person name="Saw J.H."/>
            <person name="Jorgensen S.L."/>
            <person name="Zaremba-Niedzwiedzka K."/>
            <person name="Martijn J."/>
            <person name="Lind A.E."/>
            <person name="van Eijk R."/>
            <person name="Schleper C."/>
            <person name="Guy L."/>
            <person name="Ettema T.J."/>
        </authorList>
    </citation>
    <scope>NUCLEOTIDE SEQUENCE</scope>
</reference>
<dbReference type="NCBIfam" id="NF003698">
    <property type="entry name" value="PRK05309.1"/>
    <property type="match status" value="1"/>
</dbReference>
<dbReference type="Gene3D" id="3.30.420.80">
    <property type="entry name" value="Ribosomal protein S11"/>
    <property type="match status" value="1"/>
</dbReference>